<dbReference type="AlphaFoldDB" id="Q1AS49"/>
<dbReference type="PIRSF" id="PIRSF018957">
    <property type="entry name" value="UCP018957"/>
    <property type="match status" value="1"/>
</dbReference>
<name>Q1AS49_RUBXD</name>
<sequence length="199" mass="22234">MGPSQHGTLRHALKEWAVAVRALERGATALVVRKGGIREKAFAVPRRRFLLLPGYEHQRPELIKPRFRGLMEGLSGLDDSGPLRFTSFAEVRSAHEVSEPGSLAAIEPHHMWTPEYAESRFRWRPKKPLTVLLLRTYLLPEPVELPYREAYGGCKSWIELEEEVSVAGARPALDDEAFERLAGPALAVLQRLEPAPVGG</sequence>
<dbReference type="Pfam" id="PF08819">
    <property type="entry name" value="DUF1802"/>
    <property type="match status" value="1"/>
</dbReference>
<dbReference type="EMBL" id="CP000386">
    <property type="protein sequence ID" value="ABG05779.1"/>
    <property type="molecule type" value="Genomic_DNA"/>
</dbReference>
<dbReference type="KEGG" id="rxy:Rxyl_2867"/>
<dbReference type="RefSeq" id="WP_011565788.1">
    <property type="nucleotide sequence ID" value="NC_008148.1"/>
</dbReference>
<organism evidence="1 2">
    <name type="scientific">Rubrobacter xylanophilus (strain DSM 9941 / JCM 11954 / NBRC 16129 / PRD-1)</name>
    <dbReference type="NCBI Taxonomy" id="266117"/>
    <lineage>
        <taxon>Bacteria</taxon>
        <taxon>Bacillati</taxon>
        <taxon>Actinomycetota</taxon>
        <taxon>Rubrobacteria</taxon>
        <taxon>Rubrobacterales</taxon>
        <taxon>Rubrobacteraceae</taxon>
        <taxon>Rubrobacter</taxon>
    </lineage>
</organism>
<evidence type="ECO:0008006" key="3">
    <source>
        <dbReference type="Google" id="ProtNLM"/>
    </source>
</evidence>
<dbReference type="InterPro" id="IPR014923">
    <property type="entry name" value="DUF1802"/>
</dbReference>
<dbReference type="PhylomeDB" id="Q1AS49"/>
<protein>
    <recommendedName>
        <fullName evidence="3">DUF1802 domain-containing protein</fullName>
    </recommendedName>
</protein>
<evidence type="ECO:0000313" key="1">
    <source>
        <dbReference type="EMBL" id="ABG05779.1"/>
    </source>
</evidence>
<keyword evidence="2" id="KW-1185">Reference proteome</keyword>
<dbReference type="Proteomes" id="UP000006637">
    <property type="component" value="Chromosome"/>
</dbReference>
<reference evidence="1 2" key="1">
    <citation type="submission" date="2006-06" db="EMBL/GenBank/DDBJ databases">
        <title>Complete sequence of Rubrobacter xylanophilus DSM 9941.</title>
        <authorList>
            <consortium name="US DOE Joint Genome Institute"/>
            <person name="Copeland A."/>
            <person name="Lucas S."/>
            <person name="Lapidus A."/>
            <person name="Barry K."/>
            <person name="Detter J.C."/>
            <person name="Glavina del Rio T."/>
            <person name="Hammon N."/>
            <person name="Israni S."/>
            <person name="Dalin E."/>
            <person name="Tice H."/>
            <person name="Pitluck S."/>
            <person name="Munk A.C."/>
            <person name="Brettin T."/>
            <person name="Bruce D."/>
            <person name="Han C."/>
            <person name="Tapia R."/>
            <person name="Gilna P."/>
            <person name="Schmutz J."/>
            <person name="Larimer F."/>
            <person name="Land M."/>
            <person name="Hauser L."/>
            <person name="Kyrpides N."/>
            <person name="Lykidis A."/>
            <person name="da Costa M.S."/>
            <person name="Rainey F.A."/>
            <person name="Empadinhas N."/>
            <person name="Jolivet E."/>
            <person name="Battista J.R."/>
            <person name="Richardson P."/>
        </authorList>
    </citation>
    <scope>NUCLEOTIDE SEQUENCE [LARGE SCALE GENOMIC DNA]</scope>
    <source>
        <strain evidence="2">DSM 9941 / NBRC 16129 / PRD-1</strain>
    </source>
</reference>
<evidence type="ECO:0000313" key="2">
    <source>
        <dbReference type="Proteomes" id="UP000006637"/>
    </source>
</evidence>
<dbReference type="HOGENOM" id="CLU_085858_3_0_11"/>
<dbReference type="eggNOG" id="COG4293">
    <property type="taxonomic scope" value="Bacteria"/>
</dbReference>
<gene>
    <name evidence="1" type="ordered locus">Rxyl_2867</name>
</gene>
<accession>Q1AS49</accession>
<proteinExistence type="predicted"/>
<dbReference type="InterPro" id="IPR008307">
    <property type="entry name" value="UCP018957"/>
</dbReference>
<dbReference type="STRING" id="266117.Rxyl_2867"/>